<dbReference type="EMBL" id="JBHSFA010000007">
    <property type="protein sequence ID" value="MFC4542675.1"/>
    <property type="molecule type" value="Genomic_DNA"/>
</dbReference>
<protein>
    <submittedName>
        <fullName evidence="8">Plastocyanin/azurin family copper-binding protein</fullName>
    </submittedName>
</protein>
<dbReference type="PROSITE" id="PS51257">
    <property type="entry name" value="PROKAR_LIPOPROTEIN"/>
    <property type="match status" value="1"/>
</dbReference>
<feature type="compositionally biased region" description="Polar residues" evidence="6">
    <location>
        <begin position="69"/>
        <end position="84"/>
    </location>
</feature>
<sequence>MSDQSSRRRVLGVASGTIVGGLAGCLTDNDGPETDTSQDGSTDGSSDESDDRSGEEDTQSGEESDHESTSASGSEVTMVTNDSGTHFEPHVVRIEPGETVSWVLERGSHTTTAYAPTNDRPRRIPDDADAWDSGTLTEAGATFEHTFETAGVYDYFCSPHENGGMLGSVVVGDPHLDDQPGMAAPQSELPDGSHEKIRGLNEQVRNGGESGHGDHEDDH</sequence>
<feature type="binding site" evidence="5">
    <location>
        <position position="160"/>
    </location>
    <ligand>
        <name>Cu cation</name>
        <dbReference type="ChEBI" id="CHEBI:23378"/>
    </ligand>
</feature>
<name>A0ABD5PQV6_9EURY</name>
<dbReference type="Pfam" id="PF00127">
    <property type="entry name" value="Copper-bind"/>
    <property type="match status" value="1"/>
</dbReference>
<feature type="domain" description="Blue (type 1) copper" evidence="7">
    <location>
        <begin position="77"/>
        <end position="171"/>
    </location>
</feature>
<evidence type="ECO:0000256" key="3">
    <source>
        <dbReference type="ARBA" id="ARBA00022982"/>
    </source>
</evidence>
<accession>A0ABD5PQV6</accession>
<keyword evidence="1" id="KW-0813">Transport</keyword>
<dbReference type="PANTHER" id="PTHR36507">
    <property type="entry name" value="BLL1555 PROTEIN"/>
    <property type="match status" value="1"/>
</dbReference>
<keyword evidence="9" id="KW-1185">Reference proteome</keyword>
<keyword evidence="4 5" id="KW-0186">Copper</keyword>
<dbReference type="PROSITE" id="PS00196">
    <property type="entry name" value="COPPER_BLUE"/>
    <property type="match status" value="1"/>
</dbReference>
<evidence type="ECO:0000313" key="9">
    <source>
        <dbReference type="Proteomes" id="UP001595898"/>
    </source>
</evidence>
<evidence type="ECO:0000256" key="6">
    <source>
        <dbReference type="SAM" id="MobiDB-lite"/>
    </source>
</evidence>
<dbReference type="GO" id="GO:0046872">
    <property type="term" value="F:metal ion binding"/>
    <property type="evidence" value="ECO:0007669"/>
    <property type="project" value="UniProtKB-KW"/>
</dbReference>
<feature type="region of interest" description="Disordered" evidence="6">
    <location>
        <begin position="1"/>
        <end position="92"/>
    </location>
</feature>
<dbReference type="InterPro" id="IPR002387">
    <property type="entry name" value="Plastocyanin"/>
</dbReference>
<comment type="cofactor">
    <cofactor evidence="5">
        <name>Cu(2+)</name>
        <dbReference type="ChEBI" id="CHEBI:29036"/>
    </cofactor>
    <text evidence="5">The crystal structure with reduced Cu(1+) has also been determined.</text>
</comment>
<evidence type="ECO:0000256" key="4">
    <source>
        <dbReference type="ARBA" id="ARBA00023008"/>
    </source>
</evidence>
<comment type="caution">
    <text evidence="8">The sequence shown here is derived from an EMBL/GenBank/DDBJ whole genome shotgun (WGS) entry which is preliminary data.</text>
</comment>
<dbReference type="PRINTS" id="PR00157">
    <property type="entry name" value="PLASTOCYANIN"/>
</dbReference>
<dbReference type="InterPro" id="IPR052721">
    <property type="entry name" value="ET_Amicyanin"/>
</dbReference>
<dbReference type="InterPro" id="IPR028871">
    <property type="entry name" value="BlueCu_1_BS"/>
</dbReference>
<dbReference type="AlphaFoldDB" id="A0ABD5PQV6"/>
<dbReference type="InterPro" id="IPR008972">
    <property type="entry name" value="Cupredoxin"/>
</dbReference>
<keyword evidence="3" id="KW-0249">Electron transport</keyword>
<organism evidence="8 9">
    <name type="scientific">Halosolutus amylolyticus</name>
    <dbReference type="NCBI Taxonomy" id="2932267"/>
    <lineage>
        <taxon>Archaea</taxon>
        <taxon>Methanobacteriati</taxon>
        <taxon>Methanobacteriota</taxon>
        <taxon>Stenosarchaea group</taxon>
        <taxon>Halobacteria</taxon>
        <taxon>Halobacteriales</taxon>
        <taxon>Natrialbaceae</taxon>
        <taxon>Halosolutus</taxon>
    </lineage>
</organism>
<gene>
    <name evidence="8" type="ORF">ACFO5R_12160</name>
</gene>
<dbReference type="RefSeq" id="WP_250140632.1">
    <property type="nucleotide sequence ID" value="NZ_JALIQP010000002.1"/>
</dbReference>
<dbReference type="PANTHER" id="PTHR36507:SF1">
    <property type="entry name" value="BLL1555 PROTEIN"/>
    <property type="match status" value="1"/>
</dbReference>
<feature type="compositionally biased region" description="Acidic residues" evidence="6">
    <location>
        <begin position="45"/>
        <end position="65"/>
    </location>
</feature>
<feature type="region of interest" description="Disordered" evidence="6">
    <location>
        <begin position="173"/>
        <end position="194"/>
    </location>
</feature>
<evidence type="ECO:0000256" key="5">
    <source>
        <dbReference type="PIRSR" id="PIRSR602387-1"/>
    </source>
</evidence>
<proteinExistence type="predicted"/>
<dbReference type="InterPro" id="IPR000923">
    <property type="entry name" value="BlueCu_1"/>
</dbReference>
<evidence type="ECO:0000256" key="2">
    <source>
        <dbReference type="ARBA" id="ARBA00022723"/>
    </source>
</evidence>
<feature type="compositionally biased region" description="Low complexity" evidence="6">
    <location>
        <begin position="34"/>
        <end position="44"/>
    </location>
</feature>
<evidence type="ECO:0000313" key="8">
    <source>
        <dbReference type="EMBL" id="MFC4542675.1"/>
    </source>
</evidence>
<feature type="binding site" evidence="5">
    <location>
        <position position="157"/>
    </location>
    <ligand>
        <name>Cu cation</name>
        <dbReference type="ChEBI" id="CHEBI:23378"/>
    </ligand>
</feature>
<keyword evidence="2 5" id="KW-0479">Metal-binding</keyword>
<reference evidence="8 9" key="1">
    <citation type="journal article" date="2019" name="Int. J. Syst. Evol. Microbiol.">
        <title>The Global Catalogue of Microorganisms (GCM) 10K type strain sequencing project: providing services to taxonomists for standard genome sequencing and annotation.</title>
        <authorList>
            <consortium name="The Broad Institute Genomics Platform"/>
            <consortium name="The Broad Institute Genome Sequencing Center for Infectious Disease"/>
            <person name="Wu L."/>
            <person name="Ma J."/>
        </authorList>
    </citation>
    <scope>NUCLEOTIDE SEQUENCE [LARGE SCALE GENOMIC DNA]</scope>
    <source>
        <strain evidence="8 9">WLHS5</strain>
    </source>
</reference>
<dbReference type="Gene3D" id="2.60.40.420">
    <property type="entry name" value="Cupredoxins - blue copper proteins"/>
    <property type="match status" value="1"/>
</dbReference>
<evidence type="ECO:0000256" key="1">
    <source>
        <dbReference type="ARBA" id="ARBA00022448"/>
    </source>
</evidence>
<dbReference type="Proteomes" id="UP001595898">
    <property type="component" value="Unassembled WGS sequence"/>
</dbReference>
<feature type="binding site" evidence="5">
    <location>
        <position position="165"/>
    </location>
    <ligand>
        <name>Cu cation</name>
        <dbReference type="ChEBI" id="CHEBI:23378"/>
    </ligand>
</feature>
<evidence type="ECO:0000259" key="7">
    <source>
        <dbReference type="Pfam" id="PF00127"/>
    </source>
</evidence>
<dbReference type="SUPFAM" id="SSF49503">
    <property type="entry name" value="Cupredoxins"/>
    <property type="match status" value="1"/>
</dbReference>